<dbReference type="AlphaFoldDB" id="A0A6N7V301"/>
<dbReference type="RefSeq" id="WP_154479006.1">
    <property type="nucleotide sequence ID" value="NZ_VULY01000043.1"/>
</dbReference>
<proteinExistence type="predicted"/>
<organism evidence="1 2">
    <name type="scientific">Suipraeoptans intestinalis</name>
    <dbReference type="NCBI Taxonomy" id="2606628"/>
    <lineage>
        <taxon>Bacteria</taxon>
        <taxon>Bacillati</taxon>
        <taxon>Bacillota</taxon>
        <taxon>Clostridia</taxon>
        <taxon>Lachnospirales</taxon>
        <taxon>Lachnospiraceae</taxon>
        <taxon>Suipraeoptans</taxon>
    </lineage>
</organism>
<comment type="caution">
    <text evidence="1">The sequence shown here is derived from an EMBL/GenBank/DDBJ whole genome shotgun (WGS) entry which is preliminary data.</text>
</comment>
<dbReference type="Proteomes" id="UP000434409">
    <property type="component" value="Unassembled WGS sequence"/>
</dbReference>
<dbReference type="EMBL" id="VULY01000043">
    <property type="protein sequence ID" value="MSR94945.1"/>
    <property type="molecule type" value="Genomic_DNA"/>
</dbReference>
<gene>
    <name evidence="1" type="ORF">FYJ34_12500</name>
</gene>
<evidence type="ECO:0000313" key="1">
    <source>
        <dbReference type="EMBL" id="MSR94945.1"/>
    </source>
</evidence>
<protein>
    <submittedName>
        <fullName evidence="1">Uncharacterized protein</fullName>
    </submittedName>
</protein>
<reference evidence="1 2" key="1">
    <citation type="submission" date="2019-08" db="EMBL/GenBank/DDBJ databases">
        <title>In-depth cultivation of the pig gut microbiome towards novel bacterial diversity and tailored functional studies.</title>
        <authorList>
            <person name="Wylensek D."/>
            <person name="Hitch T.C.A."/>
            <person name="Clavel T."/>
        </authorList>
    </citation>
    <scope>NUCLEOTIDE SEQUENCE [LARGE SCALE GENOMIC DNA]</scope>
    <source>
        <strain evidence="1 2">68-1-5</strain>
    </source>
</reference>
<keyword evidence="2" id="KW-1185">Reference proteome</keyword>
<sequence>MYRSSKYGEIGKLIDRAHRRGLKVYYDMDDYIFDYSAIKDLHFLEGSDYVGFETYSGDIFRTMTLCDGYYCFYEPVKAGATEEAFPGKNRGHQTESADL</sequence>
<accession>A0A6N7V301</accession>
<name>A0A6N7V301_9FIRM</name>
<evidence type="ECO:0000313" key="2">
    <source>
        <dbReference type="Proteomes" id="UP000434409"/>
    </source>
</evidence>